<dbReference type="Pfam" id="PF14471">
    <property type="entry name" value="DUF4428"/>
    <property type="match status" value="1"/>
</dbReference>
<keyword evidence="3" id="KW-1185">Reference proteome</keyword>
<dbReference type="InterPro" id="IPR027872">
    <property type="entry name" value="DUF4428"/>
</dbReference>
<evidence type="ECO:0000259" key="1">
    <source>
        <dbReference type="Pfam" id="PF14471"/>
    </source>
</evidence>
<feature type="domain" description="DUF4428" evidence="1">
    <location>
        <begin position="9"/>
        <end position="55"/>
    </location>
</feature>
<reference evidence="2 3" key="1">
    <citation type="submission" date="2018-08" db="EMBL/GenBank/DDBJ databases">
        <title>Genomic Encyclopedia of Type Strains, Phase IV (KMG-IV): sequencing the most valuable type-strain genomes for metagenomic binning, comparative biology and taxonomic classification.</title>
        <authorList>
            <person name="Goeker M."/>
        </authorList>
    </citation>
    <scope>NUCLEOTIDE SEQUENCE [LARGE SCALE GENOMIC DNA]</scope>
    <source>
        <strain evidence="2 3">DSM 23923</strain>
    </source>
</reference>
<organism evidence="2 3">
    <name type="scientific">Pelolinea submarina</name>
    <dbReference type="NCBI Taxonomy" id="913107"/>
    <lineage>
        <taxon>Bacteria</taxon>
        <taxon>Bacillati</taxon>
        <taxon>Chloroflexota</taxon>
        <taxon>Anaerolineae</taxon>
        <taxon>Anaerolineales</taxon>
        <taxon>Anaerolineaceae</taxon>
        <taxon>Pelolinea</taxon>
    </lineage>
</organism>
<protein>
    <submittedName>
        <fullName evidence="2">Uncharacterized protein DUF4428</fullName>
    </submittedName>
</protein>
<gene>
    <name evidence="2" type="ORF">DFR64_2886</name>
</gene>
<sequence>MGLFEKKFCDICGEKIGLLGNRKLEDGNMCKDCAKKLSPFFNDRRGSTIAQIKEHLKYREENKQAVENFHVTRTLGNSTKVLLDEEANYFIVTSASRWHEANPDVIAFSQITGCDMDIDENKTEVMQQDQEGHRSSYNPPRYKYSYDFYITLHVNNEWFDKIKFRANSGSIESKGSIDYREAESLAREIIKTFTQIQEKVREGIISANTPKTAQVCPWCGATTLPDEKGCCEYCGKPVNK</sequence>
<comment type="caution">
    <text evidence="2">The sequence shown here is derived from an EMBL/GenBank/DDBJ whole genome shotgun (WGS) entry which is preliminary data.</text>
</comment>
<evidence type="ECO:0000313" key="2">
    <source>
        <dbReference type="EMBL" id="REG05482.1"/>
    </source>
</evidence>
<dbReference type="EMBL" id="QUMS01000005">
    <property type="protein sequence ID" value="REG05482.1"/>
    <property type="molecule type" value="Genomic_DNA"/>
</dbReference>
<dbReference type="AlphaFoldDB" id="A0A347ZWQ8"/>
<evidence type="ECO:0000313" key="3">
    <source>
        <dbReference type="Proteomes" id="UP000256388"/>
    </source>
</evidence>
<proteinExistence type="predicted"/>
<dbReference type="RefSeq" id="WP_116226141.1">
    <property type="nucleotide sequence ID" value="NZ_AP018437.1"/>
</dbReference>
<accession>A0A347ZWQ8</accession>
<dbReference type="Proteomes" id="UP000256388">
    <property type="component" value="Unassembled WGS sequence"/>
</dbReference>
<name>A0A347ZWQ8_9CHLR</name>
<dbReference type="OrthoDB" id="3191813at2"/>